<accession>L8HCP7</accession>
<evidence type="ECO:0000313" key="3">
    <source>
        <dbReference type="EMBL" id="ELR22970.1"/>
    </source>
</evidence>
<dbReference type="EMBL" id="KB007868">
    <property type="protein sequence ID" value="ELR22970.1"/>
    <property type="molecule type" value="Genomic_DNA"/>
</dbReference>
<feature type="region of interest" description="Disordered" evidence="2">
    <location>
        <begin position="73"/>
        <end position="96"/>
    </location>
</feature>
<dbReference type="Proteomes" id="UP000011083">
    <property type="component" value="Unassembled WGS sequence"/>
</dbReference>
<keyword evidence="4" id="KW-1185">Reference proteome</keyword>
<reference evidence="3 4" key="1">
    <citation type="journal article" date="2013" name="Genome Biol.">
        <title>Genome of Acanthamoeba castellanii highlights extensive lateral gene transfer and early evolution of tyrosine kinase signaling.</title>
        <authorList>
            <person name="Clarke M."/>
            <person name="Lohan A.J."/>
            <person name="Liu B."/>
            <person name="Lagkouvardos I."/>
            <person name="Roy S."/>
            <person name="Zafar N."/>
            <person name="Bertelli C."/>
            <person name="Schilde C."/>
            <person name="Kianianmomeni A."/>
            <person name="Burglin T.R."/>
            <person name="Frech C."/>
            <person name="Turcotte B."/>
            <person name="Kopec K.O."/>
            <person name="Synnott J.M."/>
            <person name="Choo C."/>
            <person name="Paponov I."/>
            <person name="Finkler A."/>
            <person name="Soon Heng Tan C."/>
            <person name="Hutchins A.P."/>
            <person name="Weinmeier T."/>
            <person name="Rattei T."/>
            <person name="Chu J.S."/>
            <person name="Gimenez G."/>
            <person name="Irimia M."/>
            <person name="Rigden D.J."/>
            <person name="Fitzpatrick D.A."/>
            <person name="Lorenzo-Morales J."/>
            <person name="Bateman A."/>
            <person name="Chiu C.H."/>
            <person name="Tang P."/>
            <person name="Hegemann P."/>
            <person name="Fromm H."/>
            <person name="Raoult D."/>
            <person name="Greub G."/>
            <person name="Miranda-Saavedra D."/>
            <person name="Chen N."/>
            <person name="Nash P."/>
            <person name="Ginger M.L."/>
            <person name="Horn M."/>
            <person name="Schaap P."/>
            <person name="Caler L."/>
            <person name="Loftus B."/>
        </authorList>
    </citation>
    <scope>NUCLEOTIDE SEQUENCE [LARGE SCALE GENOMIC DNA]</scope>
    <source>
        <strain evidence="3 4">Neff</strain>
    </source>
</reference>
<feature type="region of interest" description="Disordered" evidence="2">
    <location>
        <begin position="154"/>
        <end position="175"/>
    </location>
</feature>
<dbReference type="KEGG" id="acan:ACA1_036640"/>
<evidence type="ECO:0000256" key="2">
    <source>
        <dbReference type="SAM" id="MobiDB-lite"/>
    </source>
</evidence>
<dbReference type="RefSeq" id="XP_004352109.1">
    <property type="nucleotide sequence ID" value="XM_004352057.1"/>
</dbReference>
<feature type="compositionally biased region" description="Polar residues" evidence="2">
    <location>
        <begin position="155"/>
        <end position="173"/>
    </location>
</feature>
<feature type="compositionally biased region" description="Acidic residues" evidence="2">
    <location>
        <begin position="407"/>
        <end position="423"/>
    </location>
</feature>
<evidence type="ECO:0000256" key="1">
    <source>
        <dbReference type="SAM" id="Coils"/>
    </source>
</evidence>
<sequence>MELKPLQAQLNAYNMQKTHQKVLLDRMHVFQKLFSFTRENHRFDQGVDTYLVDICEQQFRHWLQQLQMQTNQDMAPASSLASGPAPTPSSAQTGRADFEVVNLVEVELRQEREAAKRELEEKRQKIIEYEATIAKLERKEKEWKAKYLELASKQLEPTSQPSEPQPMGTESSCTTPTAAIVPLPAVPAASSESLPEPQSDDADHILWQGSAVPRWCEGEVAYLEARARPSQEYAHGSATDVEQWPTQLLIKGVCSTQHASASIAQVVQIGYRVPRLVFTPAGRAVESFVGLNQDLQAQAKMGVVDCIPNMTMLIQPDPDDERQLFAYLLPRIPLKQAGLPPGEGNNGEGQGRKRNRESGRERTRTAKTTTTKKKSHEEVYDEEKTRRSFGRKEKKSSDDDFEYHHEEDDDDLENEDEVDEFEPKEEKKKGKRKTRRIR</sequence>
<feature type="compositionally biased region" description="Basic residues" evidence="2">
    <location>
        <begin position="429"/>
        <end position="438"/>
    </location>
</feature>
<protein>
    <submittedName>
        <fullName evidence="3">Uncharacterized protein</fullName>
    </submittedName>
</protein>
<name>L8HCP7_ACACF</name>
<feature type="compositionally biased region" description="Basic and acidic residues" evidence="2">
    <location>
        <begin position="395"/>
        <end position="406"/>
    </location>
</feature>
<proteinExistence type="predicted"/>
<dbReference type="AlphaFoldDB" id="L8HCP7"/>
<dbReference type="GeneID" id="14923938"/>
<feature type="compositionally biased region" description="Low complexity" evidence="2">
    <location>
        <begin position="75"/>
        <end position="91"/>
    </location>
</feature>
<organism evidence="3 4">
    <name type="scientific">Acanthamoeba castellanii (strain ATCC 30010 / Neff)</name>
    <dbReference type="NCBI Taxonomy" id="1257118"/>
    <lineage>
        <taxon>Eukaryota</taxon>
        <taxon>Amoebozoa</taxon>
        <taxon>Discosea</taxon>
        <taxon>Longamoebia</taxon>
        <taxon>Centramoebida</taxon>
        <taxon>Acanthamoebidae</taxon>
        <taxon>Acanthamoeba</taxon>
    </lineage>
</organism>
<dbReference type="VEuPathDB" id="AmoebaDB:ACA1_036640"/>
<evidence type="ECO:0000313" key="4">
    <source>
        <dbReference type="Proteomes" id="UP000011083"/>
    </source>
</evidence>
<feature type="coiled-coil region" evidence="1">
    <location>
        <begin position="101"/>
        <end position="153"/>
    </location>
</feature>
<feature type="region of interest" description="Disordered" evidence="2">
    <location>
        <begin position="335"/>
        <end position="438"/>
    </location>
</feature>
<keyword evidence="1" id="KW-0175">Coiled coil</keyword>
<feature type="compositionally biased region" description="Basic and acidic residues" evidence="2">
    <location>
        <begin position="375"/>
        <end position="386"/>
    </location>
</feature>
<gene>
    <name evidence="3" type="ORF">ACA1_036640</name>
</gene>